<evidence type="ECO:0000256" key="1">
    <source>
        <dbReference type="ARBA" id="ARBA00004370"/>
    </source>
</evidence>
<feature type="transmembrane region" description="Helical" evidence="5">
    <location>
        <begin position="73"/>
        <end position="94"/>
    </location>
</feature>
<evidence type="ECO:0000259" key="6">
    <source>
        <dbReference type="PROSITE" id="PS50262"/>
    </source>
</evidence>
<dbReference type="AlphaFoldDB" id="A0A0M3K5N1"/>
<feature type="transmembrane region" description="Helical" evidence="5">
    <location>
        <begin position="273"/>
        <end position="300"/>
    </location>
</feature>
<comment type="subcellular location">
    <subcellularLocation>
        <location evidence="1">Membrane</location>
    </subcellularLocation>
</comment>
<dbReference type="SUPFAM" id="SSF81321">
    <property type="entry name" value="Family A G protein-coupled receptor-like"/>
    <property type="match status" value="1"/>
</dbReference>
<evidence type="ECO:0000256" key="3">
    <source>
        <dbReference type="ARBA" id="ARBA00022989"/>
    </source>
</evidence>
<dbReference type="PANTHER" id="PTHR46273">
    <property type="entry name" value="MYOSUPPRESSIN RECEPTOR 1, ISOFORM B-RELATED"/>
    <property type="match status" value="1"/>
</dbReference>
<dbReference type="PRINTS" id="PR00237">
    <property type="entry name" value="GPCRRHODOPSN"/>
</dbReference>
<keyword evidence="4 5" id="KW-0472">Membrane</keyword>
<dbReference type="WBParaSite" id="ASIM_0001627201-mRNA-1">
    <property type="protein sequence ID" value="ASIM_0001627201-mRNA-1"/>
    <property type="gene ID" value="ASIM_0001627201"/>
</dbReference>
<dbReference type="Pfam" id="PF10324">
    <property type="entry name" value="7TM_GPCR_Srw"/>
    <property type="match status" value="1"/>
</dbReference>
<dbReference type="PANTHER" id="PTHR46273:SF2">
    <property type="entry name" value="G-PROTEIN COUPLED RECEPTORS FAMILY 1 PROFILE DOMAIN-CONTAINING PROTEIN"/>
    <property type="match status" value="1"/>
</dbReference>
<feature type="transmembrane region" description="Helical" evidence="5">
    <location>
        <begin position="312"/>
        <end position="334"/>
    </location>
</feature>
<dbReference type="GO" id="GO:0008528">
    <property type="term" value="F:G protein-coupled peptide receptor activity"/>
    <property type="evidence" value="ECO:0007669"/>
    <property type="project" value="InterPro"/>
</dbReference>
<evidence type="ECO:0000256" key="5">
    <source>
        <dbReference type="SAM" id="Phobius"/>
    </source>
</evidence>
<dbReference type="InterPro" id="IPR053219">
    <property type="entry name" value="GPCR_Dmsr-1"/>
</dbReference>
<dbReference type="Gene3D" id="1.20.1070.10">
    <property type="entry name" value="Rhodopsin 7-helix transmembrane proteins"/>
    <property type="match status" value="1"/>
</dbReference>
<dbReference type="InterPro" id="IPR000276">
    <property type="entry name" value="GPCR_Rhodpsn"/>
</dbReference>
<keyword evidence="2 5" id="KW-0812">Transmembrane</keyword>
<dbReference type="GO" id="GO:0005886">
    <property type="term" value="C:plasma membrane"/>
    <property type="evidence" value="ECO:0007669"/>
    <property type="project" value="TreeGrafter"/>
</dbReference>
<feature type="transmembrane region" description="Helical" evidence="5">
    <location>
        <begin position="159"/>
        <end position="179"/>
    </location>
</feature>
<sequence>LNARTSMECENDPPLFERNYSIALQRTLQEYSSAYNLAHPYVCLVICPLGILANIVHIMVLTRARMRRCAVNCVLIVIAVCDVITMASYLMYIIRFEITARAASHPGVSYTWVVLLKLHAVGSIALHATTLYLCVTMAYIRWNAMEKTQSKWLHPKTSWYVASVITISVSVICVPTYLVHEIKEVWKSNGQLFYTIDISQWAIRDSCRYFKANLWILGIALKAIPCFLLLWFTTLLMLRLKRNNARREMLLYNNNVLTSAIARKKRQNYDRTTLTLIVMLTVFLLTELPQGILAMLNAIYTNDVHSILYMNLANVLDVLSLINCYVGFMAYCFLCSKYRQTFLMMIVTTSEKANTFTMVFDRSGVYSNRYNYAAVGK</sequence>
<keyword evidence="3 5" id="KW-1133">Transmembrane helix</keyword>
<feature type="transmembrane region" description="Helical" evidence="5">
    <location>
        <begin position="114"/>
        <end position="139"/>
    </location>
</feature>
<dbReference type="InterPro" id="IPR017452">
    <property type="entry name" value="GPCR_Rhodpsn_7TM"/>
</dbReference>
<dbReference type="PROSITE" id="PS50262">
    <property type="entry name" value="G_PROTEIN_RECEP_F1_2"/>
    <property type="match status" value="1"/>
</dbReference>
<protein>
    <submittedName>
        <fullName evidence="7">G_PROTEIN_RECEP_F1_2 domain-containing protein</fullName>
    </submittedName>
</protein>
<accession>A0A0M3K5N1</accession>
<dbReference type="CDD" id="cd14978">
    <property type="entry name" value="7tmA_FMRFamide_R-like"/>
    <property type="match status" value="1"/>
</dbReference>
<organism evidence="7">
    <name type="scientific">Anisakis simplex</name>
    <name type="common">Herring worm</name>
    <dbReference type="NCBI Taxonomy" id="6269"/>
    <lineage>
        <taxon>Eukaryota</taxon>
        <taxon>Metazoa</taxon>
        <taxon>Ecdysozoa</taxon>
        <taxon>Nematoda</taxon>
        <taxon>Chromadorea</taxon>
        <taxon>Rhabditida</taxon>
        <taxon>Spirurina</taxon>
        <taxon>Ascaridomorpha</taxon>
        <taxon>Ascaridoidea</taxon>
        <taxon>Anisakidae</taxon>
        <taxon>Anisakis</taxon>
        <taxon>Anisakis simplex complex</taxon>
    </lineage>
</organism>
<evidence type="ECO:0000256" key="2">
    <source>
        <dbReference type="ARBA" id="ARBA00022692"/>
    </source>
</evidence>
<feature type="transmembrane region" description="Helical" evidence="5">
    <location>
        <begin position="38"/>
        <end position="61"/>
    </location>
</feature>
<dbReference type="InterPro" id="IPR019427">
    <property type="entry name" value="7TM_GPCR_serpentine_rcpt_Srw"/>
</dbReference>
<proteinExistence type="predicted"/>
<reference evidence="7" key="1">
    <citation type="submission" date="2017-02" db="UniProtKB">
        <authorList>
            <consortium name="WormBaseParasite"/>
        </authorList>
    </citation>
    <scope>IDENTIFICATION</scope>
</reference>
<feature type="domain" description="G-protein coupled receptors family 1 profile" evidence="6">
    <location>
        <begin position="53"/>
        <end position="331"/>
    </location>
</feature>
<name>A0A0M3K5N1_ANISI</name>
<evidence type="ECO:0000256" key="4">
    <source>
        <dbReference type="ARBA" id="ARBA00023136"/>
    </source>
</evidence>
<feature type="transmembrane region" description="Helical" evidence="5">
    <location>
        <begin position="214"/>
        <end position="238"/>
    </location>
</feature>
<evidence type="ECO:0000313" key="7">
    <source>
        <dbReference type="WBParaSite" id="ASIM_0001627201-mRNA-1"/>
    </source>
</evidence>